<proteinExistence type="predicted"/>
<dbReference type="Gene3D" id="2.160.20.120">
    <property type="match status" value="1"/>
</dbReference>
<dbReference type="PANTHER" id="PTHR34094">
    <property type="match status" value="1"/>
</dbReference>
<name>A0ABW0MUN0_9ACTN</name>
<evidence type="ECO:0000259" key="1">
    <source>
        <dbReference type="Pfam" id="PF13349"/>
    </source>
</evidence>
<reference evidence="3" key="1">
    <citation type="journal article" date="2019" name="Int. J. Syst. Evol. Microbiol.">
        <title>The Global Catalogue of Microorganisms (GCM) 10K type strain sequencing project: providing services to taxonomists for standard genome sequencing and annotation.</title>
        <authorList>
            <consortium name="The Broad Institute Genomics Platform"/>
            <consortium name="The Broad Institute Genome Sequencing Center for Infectious Disease"/>
            <person name="Wu L."/>
            <person name="Ma J."/>
        </authorList>
    </citation>
    <scope>NUCLEOTIDE SEQUENCE [LARGE SCALE GENOMIC DNA]</scope>
    <source>
        <strain evidence="3">KACC 13778</strain>
    </source>
</reference>
<organism evidence="2 3">
    <name type="scientific">Nocardioides caricicola</name>
    <dbReference type="NCBI Taxonomy" id="634770"/>
    <lineage>
        <taxon>Bacteria</taxon>
        <taxon>Bacillati</taxon>
        <taxon>Actinomycetota</taxon>
        <taxon>Actinomycetes</taxon>
        <taxon>Propionibacteriales</taxon>
        <taxon>Nocardioidaceae</taxon>
        <taxon>Nocardioides</taxon>
    </lineage>
</organism>
<evidence type="ECO:0000313" key="2">
    <source>
        <dbReference type="EMBL" id="MFC5492035.1"/>
    </source>
</evidence>
<dbReference type="InterPro" id="IPR025164">
    <property type="entry name" value="Toastrack_DUF4097"/>
</dbReference>
<gene>
    <name evidence="2" type="ORF">ACFPKY_02930</name>
</gene>
<protein>
    <submittedName>
        <fullName evidence="2">DUF4097 domain-containing protein</fullName>
    </submittedName>
</protein>
<dbReference type="RefSeq" id="WP_345177512.1">
    <property type="nucleotide sequence ID" value="NZ_BAABFQ010000006.1"/>
</dbReference>
<comment type="caution">
    <text evidence="2">The sequence shown here is derived from an EMBL/GenBank/DDBJ whole genome shotgun (WGS) entry which is preliminary data.</text>
</comment>
<dbReference type="PANTHER" id="PTHR34094:SF1">
    <property type="entry name" value="PROTEIN FAM185A"/>
    <property type="match status" value="1"/>
</dbReference>
<accession>A0ABW0MUN0</accession>
<feature type="domain" description="DUF4097" evidence="1">
    <location>
        <begin position="22"/>
        <end position="225"/>
    </location>
</feature>
<keyword evidence="3" id="KW-1185">Reference proteome</keyword>
<evidence type="ECO:0000313" key="3">
    <source>
        <dbReference type="Proteomes" id="UP001595956"/>
    </source>
</evidence>
<dbReference type="Proteomes" id="UP001595956">
    <property type="component" value="Unassembled WGS sequence"/>
</dbReference>
<sequence>MTEHHFETDQPVRLFAEIGKGSVKVVATETAETHVQITGRDADQVLVRQEGSQITVVGPKQRGLVSFGNSDRLDVLVTLPTYSEIAVRTGSADVTVTGTVAAAQLKSGSGDLELDAVEGPLSLETGSGDVRVEHAGGALKAKSGSGDVLVVDAAETLMVSTGSGDVQLRTTRGPAVVKTGSGDLKVGDAGTDLSFSTGSGDLVVKTARRGRVTAKCASGDVHIGVQAGIPVWTEISTVSGEIRSSLQGAGEPVDGADHLELRARTVSGDVVLTEV</sequence>
<dbReference type="EMBL" id="JBHSMD010000001">
    <property type="protein sequence ID" value="MFC5492035.1"/>
    <property type="molecule type" value="Genomic_DNA"/>
</dbReference>
<dbReference type="Pfam" id="PF13349">
    <property type="entry name" value="DUF4097"/>
    <property type="match status" value="1"/>
</dbReference>